<evidence type="ECO:0000313" key="2">
    <source>
        <dbReference type="EMBL" id="KTB05806.1"/>
    </source>
</evidence>
<comment type="similarity">
    <text evidence="1">Belongs to the TRAPP small subunits family. BET3 subfamily.</text>
</comment>
<dbReference type="InterPro" id="IPR037992">
    <property type="entry name" value="TRAPPC6/Trs33"/>
</dbReference>
<comment type="caution">
    <text evidence="2">The sequence shown here is derived from an EMBL/GenBank/DDBJ whole genome shotgun (WGS) entry which is preliminary data.</text>
</comment>
<dbReference type="GO" id="GO:0065003">
    <property type="term" value="P:protein-containing complex assembly"/>
    <property type="evidence" value="ECO:0007669"/>
    <property type="project" value="EnsemblFungi"/>
</dbReference>
<dbReference type="VEuPathDB" id="FungiDB:CAGL0I02772g"/>
<dbReference type="EMBL" id="LLZZ01000112">
    <property type="protein sequence ID" value="KTB05806.1"/>
    <property type="molecule type" value="Genomic_DNA"/>
</dbReference>
<dbReference type="GO" id="GO:1990071">
    <property type="term" value="C:TRAPPII protein complex"/>
    <property type="evidence" value="ECO:0007669"/>
    <property type="project" value="EnsemblFungi"/>
</dbReference>
<accession>A0A0W0D259</accession>
<dbReference type="SUPFAM" id="SSF111126">
    <property type="entry name" value="Ligand-binding domain in the NO signalling and Golgi transport"/>
    <property type="match status" value="1"/>
</dbReference>
<dbReference type="Pfam" id="PF04051">
    <property type="entry name" value="TRAPP"/>
    <property type="match status" value="1"/>
</dbReference>
<organism evidence="2 3">
    <name type="scientific">Candida glabrata</name>
    <name type="common">Yeast</name>
    <name type="synonym">Torulopsis glabrata</name>
    <dbReference type="NCBI Taxonomy" id="5478"/>
    <lineage>
        <taxon>Eukaryota</taxon>
        <taxon>Fungi</taxon>
        <taxon>Dikarya</taxon>
        <taxon>Ascomycota</taxon>
        <taxon>Saccharomycotina</taxon>
        <taxon>Saccharomycetes</taxon>
        <taxon>Saccharomycetales</taxon>
        <taxon>Saccharomycetaceae</taxon>
        <taxon>Nakaseomyces</taxon>
    </lineage>
</organism>
<dbReference type="VEuPathDB" id="FungiDB:B1J91_I02772g"/>
<reference evidence="2 3" key="1">
    <citation type="submission" date="2015-10" db="EMBL/GenBank/DDBJ databases">
        <title>Draft genomes sequences of Candida glabrata isolates 1A, 1B, 2A, 2B, 3A and 3B.</title>
        <authorList>
            <person name="Haavelsrud O.E."/>
            <person name="Gaustad P."/>
        </authorList>
    </citation>
    <scope>NUCLEOTIDE SEQUENCE [LARGE SCALE GENOMIC DNA]</scope>
    <source>
        <strain evidence="2">910700640</strain>
    </source>
</reference>
<dbReference type="GO" id="GO:0031503">
    <property type="term" value="P:protein-containing complex localization"/>
    <property type="evidence" value="ECO:0007669"/>
    <property type="project" value="EnsemblFungi"/>
</dbReference>
<dbReference type="VEuPathDB" id="FungiDB:GVI51_I02541"/>
<dbReference type="Proteomes" id="UP000054886">
    <property type="component" value="Unassembled WGS sequence"/>
</dbReference>
<dbReference type="VEuPathDB" id="FungiDB:GWK60_L02541"/>
<dbReference type="PANTHER" id="PTHR12817:SF0">
    <property type="entry name" value="GEO08327P1"/>
    <property type="match status" value="1"/>
</dbReference>
<dbReference type="GO" id="GO:0006888">
    <property type="term" value="P:endoplasmic reticulum to Golgi vesicle-mediated transport"/>
    <property type="evidence" value="ECO:0007669"/>
    <property type="project" value="EnsemblFungi"/>
</dbReference>
<dbReference type="GO" id="GO:1990070">
    <property type="term" value="C:TRAPPI protein complex"/>
    <property type="evidence" value="ECO:0007669"/>
    <property type="project" value="EnsemblFungi"/>
</dbReference>
<dbReference type="GO" id="GO:0005801">
    <property type="term" value="C:cis-Golgi network"/>
    <property type="evidence" value="ECO:0007669"/>
    <property type="project" value="EnsemblFungi"/>
</dbReference>
<evidence type="ECO:0000313" key="3">
    <source>
        <dbReference type="Proteomes" id="UP000054886"/>
    </source>
</evidence>
<dbReference type="GO" id="GO:0000407">
    <property type="term" value="C:phagophore assembly site"/>
    <property type="evidence" value="ECO:0007669"/>
    <property type="project" value="EnsemblFungi"/>
</dbReference>
<sequence length="267" mass="30719">MERREPTEHQTAQQQAQLFEKSLPKVNQLAFNMLLNELVPLSMAVENDIHDMAVKDSNAEDVTVEVLAGDVDKKVVLKDDDTEEENEQAPKYKIGEQSHKLIQQIYNLDDEYRSNSVAERIQNVGFQIGSKLCELLVFSNNPTISFRDMDLLAVMKFVCRDVWKQVYGKQIDNLKTNHRGTFYLLDYDYKPIQTFALDLDPEQQEKELKLVEPFLEIPVGIIKGVLSSLGFPKDEVICVTSFVDRPDDRPRSLFPKGVSFHVQVNRR</sequence>
<dbReference type="GO" id="GO:0005802">
    <property type="term" value="C:trans-Golgi network"/>
    <property type="evidence" value="ECO:0007669"/>
    <property type="project" value="EnsemblFungi"/>
</dbReference>
<gene>
    <name evidence="2" type="ORF">AO440_002456</name>
</gene>
<dbReference type="Gene3D" id="3.30.1380.20">
    <property type="entry name" value="Trafficking protein particle complex subunit 3"/>
    <property type="match status" value="1"/>
</dbReference>
<proteinExistence type="inferred from homology"/>
<dbReference type="InterPro" id="IPR007194">
    <property type="entry name" value="TRAPP_component"/>
</dbReference>
<dbReference type="CDD" id="cd14944">
    <property type="entry name" value="TRAPPC6A_Trs33"/>
    <property type="match status" value="1"/>
</dbReference>
<dbReference type="PANTHER" id="PTHR12817">
    <property type="entry name" value="TRAFFICKING PROTEIN PARTICLE COMPLEX SUBUNIT 6B"/>
    <property type="match status" value="1"/>
</dbReference>
<dbReference type="GO" id="GO:0016239">
    <property type="term" value="P:positive regulation of macroautophagy"/>
    <property type="evidence" value="ECO:0007669"/>
    <property type="project" value="EnsemblFungi"/>
</dbReference>
<protein>
    <submittedName>
        <fullName evidence="2">Trafficking protein particle complex subunit 33</fullName>
    </submittedName>
</protein>
<dbReference type="InterPro" id="IPR024096">
    <property type="entry name" value="NO_sig/Golgi_transp_ligand-bd"/>
</dbReference>
<dbReference type="GO" id="GO:1990072">
    <property type="term" value="C:TRAPPIII protein complex"/>
    <property type="evidence" value="ECO:0007669"/>
    <property type="project" value="EnsemblFungi"/>
</dbReference>
<evidence type="ECO:0000256" key="1">
    <source>
        <dbReference type="ARBA" id="ARBA00006218"/>
    </source>
</evidence>
<name>A0A0W0D259_CANGB</name>
<dbReference type="AlphaFoldDB" id="A0A0W0D259"/>
<dbReference type="GO" id="GO:0034497">
    <property type="term" value="P:protein localization to phagophore assembly site"/>
    <property type="evidence" value="ECO:0007669"/>
    <property type="project" value="EnsemblFungi"/>
</dbReference>